<dbReference type="RefSeq" id="WP_005265127.1">
    <property type="nucleotide sequence ID" value="NZ_AJYC02000224.1"/>
</dbReference>
<proteinExistence type="predicted"/>
<dbReference type="EMBL" id="AJYC02000224">
    <property type="protein sequence ID" value="EKT76630.1"/>
    <property type="molecule type" value="Genomic_DNA"/>
</dbReference>
<dbReference type="AlphaFoldDB" id="K8XHQ5"/>
<protein>
    <submittedName>
        <fullName evidence="1">Uncharacterized protein</fullName>
    </submittedName>
</protein>
<organism evidence="1 2">
    <name type="scientific">Rhodococcus opacus M213</name>
    <dbReference type="NCBI Taxonomy" id="1129896"/>
    <lineage>
        <taxon>Bacteria</taxon>
        <taxon>Bacillati</taxon>
        <taxon>Actinomycetota</taxon>
        <taxon>Actinomycetes</taxon>
        <taxon>Mycobacteriales</taxon>
        <taxon>Nocardiaceae</taxon>
        <taxon>Rhodococcus</taxon>
    </lineage>
</organism>
<accession>K8XHQ5</accession>
<evidence type="ECO:0000313" key="2">
    <source>
        <dbReference type="Proteomes" id="UP000005951"/>
    </source>
</evidence>
<name>K8XHQ5_RHOOP</name>
<sequence>MATYSLLLPRSGFQASWREDDDMFAVAEPGDDDPRLWGPTWGVETTDEVSFPHEIKQQMWPGDSPDPTWWLLISTIHKAAAISAELGDGSPVPVLRLGPVVLLEWASTPQRLEVAINGHVHTLLPFRSPSLGPPAYPWNDYGTTPGGSVRVTPIE</sequence>
<evidence type="ECO:0000313" key="1">
    <source>
        <dbReference type="EMBL" id="EKT76630.1"/>
    </source>
</evidence>
<comment type="caution">
    <text evidence="1">The sequence shown here is derived from an EMBL/GenBank/DDBJ whole genome shotgun (WGS) entry which is preliminary data.</text>
</comment>
<dbReference type="Proteomes" id="UP000005951">
    <property type="component" value="Unassembled WGS sequence"/>
</dbReference>
<reference evidence="1 2" key="1">
    <citation type="journal article" date="2013" name="Genome Announc.">
        <title>Draft Genome Sequence of Rhodococcus opacus Strain M213 Shows a Diverse Catabolic Potential.</title>
        <authorList>
            <person name="Pathak A."/>
            <person name="Green S.J."/>
            <person name="Ogram A."/>
            <person name="Chauhan A."/>
        </authorList>
    </citation>
    <scope>NUCLEOTIDE SEQUENCE [LARGE SCALE GENOMIC DNA]</scope>
    <source>
        <strain evidence="1 2">M213</strain>
    </source>
</reference>
<gene>
    <name evidence="1" type="ORF">WSS_A41800</name>
</gene>